<dbReference type="Pfam" id="PF13786">
    <property type="entry name" value="DUF4179"/>
    <property type="match status" value="1"/>
</dbReference>
<evidence type="ECO:0000259" key="2">
    <source>
        <dbReference type="Pfam" id="PF13786"/>
    </source>
</evidence>
<organism evidence="3 4">
    <name type="scientific">Cohnella xylanilytica</name>
    <dbReference type="NCBI Taxonomy" id="557555"/>
    <lineage>
        <taxon>Bacteria</taxon>
        <taxon>Bacillati</taxon>
        <taxon>Bacillota</taxon>
        <taxon>Bacilli</taxon>
        <taxon>Bacillales</taxon>
        <taxon>Paenibacillaceae</taxon>
        <taxon>Cohnella</taxon>
    </lineage>
</organism>
<reference evidence="3 4" key="1">
    <citation type="submission" date="2020-08" db="EMBL/GenBank/DDBJ databases">
        <title>Cohnella phylogeny.</title>
        <authorList>
            <person name="Dunlap C."/>
        </authorList>
    </citation>
    <scope>NUCLEOTIDE SEQUENCE [LARGE SCALE GENOMIC DNA]</scope>
    <source>
        <strain evidence="3 4">DSM 25239</strain>
    </source>
</reference>
<evidence type="ECO:0000256" key="1">
    <source>
        <dbReference type="SAM" id="Phobius"/>
    </source>
</evidence>
<protein>
    <submittedName>
        <fullName evidence="3">DUF4179 domain-containing protein</fullName>
    </submittedName>
</protein>
<keyword evidence="1" id="KW-0812">Transmembrane</keyword>
<keyword evidence="4" id="KW-1185">Reference proteome</keyword>
<dbReference type="Proteomes" id="UP000553776">
    <property type="component" value="Unassembled WGS sequence"/>
</dbReference>
<keyword evidence="1" id="KW-1133">Transmembrane helix</keyword>
<comment type="caution">
    <text evidence="3">The sequence shown here is derived from an EMBL/GenBank/DDBJ whole genome shotgun (WGS) entry which is preliminary data.</text>
</comment>
<dbReference type="AlphaFoldDB" id="A0A841TYL0"/>
<proteinExistence type="predicted"/>
<dbReference type="Gene3D" id="2.60.40.1630">
    <property type="entry name" value="bacillus anthracis domain"/>
    <property type="match status" value="1"/>
</dbReference>
<feature type="transmembrane region" description="Helical" evidence="1">
    <location>
        <begin position="51"/>
        <end position="71"/>
    </location>
</feature>
<dbReference type="RefSeq" id="WP_185137333.1">
    <property type="nucleotide sequence ID" value="NZ_JACJVR010000070.1"/>
</dbReference>
<name>A0A841TYL0_9BACL</name>
<dbReference type="InterPro" id="IPR025436">
    <property type="entry name" value="DUF4179"/>
</dbReference>
<dbReference type="EMBL" id="JACJVR010000070">
    <property type="protein sequence ID" value="MBB6693356.1"/>
    <property type="molecule type" value="Genomic_DNA"/>
</dbReference>
<sequence length="374" mass="41381">MMHRTEWEKELADKLRRSSVVPADVHEGIESLLAGLPHRGRSEKRRSRRPWAIVATAAAAVLVAGGASLFAGSDSFAETVKLKLQSIFAASGNPALMQEGQAGEMGVLLEKSDKSYTLRVHEAMFDGQRLSFSYSVMRPEGFPKELWVRPVFELDPSIKKEYPGIVMTDSGETQGDAKTGIVNYYFSGKAPDELLLKIRVPALAVFDDPGDQKLLPGDWSFQLPVAKQGEPVRELTGLPKADDEDVHFEAERVRTASRSTLWTFLWEYPSSWLPNPMLEEGPRSSIHYEIEAGGTRLTYVPLNTGGSGRLKKQGKVVEGFRYRTDTLVTEQLPKGATEATVTPILRTWIKGDPAGYTEKPLEPFVLRIPVPAGK</sequence>
<accession>A0A841TYL0</accession>
<feature type="domain" description="DUF4179" evidence="2">
    <location>
        <begin position="47"/>
        <end position="136"/>
    </location>
</feature>
<keyword evidence="1" id="KW-0472">Membrane</keyword>
<evidence type="ECO:0000313" key="3">
    <source>
        <dbReference type="EMBL" id="MBB6693356.1"/>
    </source>
</evidence>
<gene>
    <name evidence="3" type="ORF">H7B90_18280</name>
</gene>
<evidence type="ECO:0000313" key="4">
    <source>
        <dbReference type="Proteomes" id="UP000553776"/>
    </source>
</evidence>